<dbReference type="OrthoDB" id="9813495at2"/>
<keyword evidence="5" id="KW-1185">Reference proteome</keyword>
<dbReference type="GO" id="GO:0016757">
    <property type="term" value="F:glycosyltransferase activity"/>
    <property type="evidence" value="ECO:0007669"/>
    <property type="project" value="UniProtKB-KW"/>
</dbReference>
<dbReference type="SUPFAM" id="SSF53448">
    <property type="entry name" value="Nucleotide-diphospho-sugar transferases"/>
    <property type="match status" value="1"/>
</dbReference>
<dbReference type="Proteomes" id="UP000315082">
    <property type="component" value="Chromosome"/>
</dbReference>
<dbReference type="PANTHER" id="PTHR43179">
    <property type="entry name" value="RHAMNOSYLTRANSFERASE WBBL"/>
    <property type="match status" value="1"/>
</dbReference>
<evidence type="ECO:0000256" key="1">
    <source>
        <dbReference type="ARBA" id="ARBA00006739"/>
    </source>
</evidence>
<evidence type="ECO:0000313" key="4">
    <source>
        <dbReference type="EMBL" id="QDV66360.1"/>
    </source>
</evidence>
<keyword evidence="3" id="KW-0808">Transferase</keyword>
<dbReference type="Gene3D" id="3.90.550.10">
    <property type="entry name" value="Spore Coat Polysaccharide Biosynthesis Protein SpsA, Chain A"/>
    <property type="match status" value="1"/>
</dbReference>
<proteinExistence type="inferred from homology"/>
<accession>A0A518JLD6</accession>
<reference evidence="4 5" key="1">
    <citation type="submission" date="2019-02" db="EMBL/GenBank/DDBJ databases">
        <title>Deep-cultivation of Planctomycetes and their phenomic and genomic characterization uncovers novel biology.</title>
        <authorList>
            <person name="Wiegand S."/>
            <person name="Jogler M."/>
            <person name="Boedeker C."/>
            <person name="Pinto D."/>
            <person name="Vollmers J."/>
            <person name="Rivas-Marin E."/>
            <person name="Kohn T."/>
            <person name="Peeters S.H."/>
            <person name="Heuer A."/>
            <person name="Rast P."/>
            <person name="Oberbeckmann S."/>
            <person name="Bunk B."/>
            <person name="Jeske O."/>
            <person name="Meyerdierks A."/>
            <person name="Storesund J.E."/>
            <person name="Kallscheuer N."/>
            <person name="Luecker S."/>
            <person name="Lage O.M."/>
            <person name="Pohl T."/>
            <person name="Merkel B.J."/>
            <person name="Hornburger P."/>
            <person name="Mueller R.-W."/>
            <person name="Bruemmer F."/>
            <person name="Labrenz M."/>
            <person name="Spormann A.M."/>
            <person name="Op den Camp H."/>
            <person name="Overmann J."/>
            <person name="Amann R."/>
            <person name="Jetten M.S.M."/>
            <person name="Mascher T."/>
            <person name="Medema M.H."/>
            <person name="Devos D.P."/>
            <person name="Kaster A.-K."/>
            <person name="Ovreas L."/>
            <person name="Rohde M."/>
            <person name="Galperin M.Y."/>
            <person name="Jogler C."/>
        </authorList>
    </citation>
    <scope>NUCLEOTIDE SEQUENCE [LARGE SCALE GENOMIC DNA]</scope>
    <source>
        <strain evidence="4 5">Poly24</strain>
    </source>
</reference>
<evidence type="ECO:0008006" key="6">
    <source>
        <dbReference type="Google" id="ProtNLM"/>
    </source>
</evidence>
<dbReference type="PANTHER" id="PTHR43179:SF12">
    <property type="entry name" value="GALACTOFURANOSYLTRANSFERASE GLFT2"/>
    <property type="match status" value="1"/>
</dbReference>
<dbReference type="RefSeq" id="WP_145088795.1">
    <property type="nucleotide sequence ID" value="NZ_CP036348.1"/>
</dbReference>
<evidence type="ECO:0000256" key="2">
    <source>
        <dbReference type="ARBA" id="ARBA00022676"/>
    </source>
</evidence>
<dbReference type="AlphaFoldDB" id="A0A518JLD6"/>
<evidence type="ECO:0000256" key="3">
    <source>
        <dbReference type="ARBA" id="ARBA00022679"/>
    </source>
</evidence>
<name>A0A518JLD6_9BACT</name>
<dbReference type="EMBL" id="CP036348">
    <property type="protein sequence ID" value="QDV66360.1"/>
    <property type="molecule type" value="Genomic_DNA"/>
</dbReference>
<dbReference type="InterPro" id="IPR029044">
    <property type="entry name" value="Nucleotide-diphossugar_trans"/>
</dbReference>
<evidence type="ECO:0000313" key="5">
    <source>
        <dbReference type="Proteomes" id="UP000315082"/>
    </source>
</evidence>
<comment type="similarity">
    <text evidence="1">Belongs to the glycosyltransferase 2 family.</text>
</comment>
<sequence>MKVEQSNLVSANDAALKNIVSAIVICTDRLQEAIECIASLDLLGDLLGEALLLKNAPKEPWPENAFDHVSQKVRGKLRIVESEERVFPTTGRNRLASIASGDIFLFLDDDSLILSRSGIVAGVSILKSDPAVGSIAFPQSTKSGEVSASAQPAPVNYPCYACGFMTCAALVKASVYRELGGFQELLQMAHEENEFCKRQWDLGLAVVYLPMTCIAHEPTPTARNSSQRFMLNARNSWYQAVLHEPLWLLAITIAPRFIRAIQYLRHSVSYVGGNWISLYFQAIRGFLKDLPYLVINRRALKIATFRKWQRMKTEYPAYRSFQG</sequence>
<organism evidence="4 5">
    <name type="scientific">Rosistilla carotiformis</name>
    <dbReference type="NCBI Taxonomy" id="2528017"/>
    <lineage>
        <taxon>Bacteria</taxon>
        <taxon>Pseudomonadati</taxon>
        <taxon>Planctomycetota</taxon>
        <taxon>Planctomycetia</taxon>
        <taxon>Pirellulales</taxon>
        <taxon>Pirellulaceae</taxon>
        <taxon>Rosistilla</taxon>
    </lineage>
</organism>
<keyword evidence="2" id="KW-0328">Glycosyltransferase</keyword>
<gene>
    <name evidence="4" type="ORF">Poly24_00440</name>
</gene>
<dbReference type="KEGG" id="rcf:Poly24_00440"/>
<protein>
    <recommendedName>
        <fullName evidence="6">Glycosyl transferase family 2</fullName>
    </recommendedName>
</protein>